<protein>
    <submittedName>
        <fullName evidence="1">Uncharacterized protein</fullName>
    </submittedName>
</protein>
<name>K1TB22_9ZZZZ</name>
<dbReference type="AlphaFoldDB" id="K1TB22"/>
<feature type="non-terminal residue" evidence="1">
    <location>
        <position position="1"/>
    </location>
</feature>
<reference evidence="1" key="1">
    <citation type="journal article" date="2013" name="Environ. Microbiol.">
        <title>Microbiota from the distal guts of lean and obese adolescents exhibit partial functional redundancy besides clear differences in community structure.</title>
        <authorList>
            <person name="Ferrer M."/>
            <person name="Ruiz A."/>
            <person name="Lanza F."/>
            <person name="Haange S.B."/>
            <person name="Oberbach A."/>
            <person name="Till H."/>
            <person name="Bargiela R."/>
            <person name="Campoy C."/>
            <person name="Segura M.T."/>
            <person name="Richter M."/>
            <person name="von Bergen M."/>
            <person name="Seifert J."/>
            <person name="Suarez A."/>
        </authorList>
    </citation>
    <scope>NUCLEOTIDE SEQUENCE</scope>
</reference>
<sequence>GTLETLFDRQYILTERVVRETRYDSDGDPYSWYICYVTLENKTFPICPWK</sequence>
<evidence type="ECO:0000313" key="1">
    <source>
        <dbReference type="EMBL" id="EKC70367.1"/>
    </source>
</evidence>
<dbReference type="EMBL" id="AJWZ01002658">
    <property type="protein sequence ID" value="EKC70367.1"/>
    <property type="molecule type" value="Genomic_DNA"/>
</dbReference>
<organism evidence="1">
    <name type="scientific">human gut metagenome</name>
    <dbReference type="NCBI Taxonomy" id="408170"/>
    <lineage>
        <taxon>unclassified sequences</taxon>
        <taxon>metagenomes</taxon>
        <taxon>organismal metagenomes</taxon>
    </lineage>
</organism>
<accession>K1TB22</accession>
<comment type="caution">
    <text evidence="1">The sequence shown here is derived from an EMBL/GenBank/DDBJ whole genome shotgun (WGS) entry which is preliminary data.</text>
</comment>
<proteinExistence type="predicted"/>
<gene>
    <name evidence="1" type="ORF">OBE_03929</name>
</gene>